<evidence type="ECO:0000313" key="3">
    <source>
        <dbReference type="Proteomes" id="UP001059209"/>
    </source>
</evidence>
<organism evidence="2 3">
    <name type="scientific">Maribacter litopenaei</name>
    <dbReference type="NCBI Taxonomy" id="2976127"/>
    <lineage>
        <taxon>Bacteria</taxon>
        <taxon>Pseudomonadati</taxon>
        <taxon>Bacteroidota</taxon>
        <taxon>Flavobacteriia</taxon>
        <taxon>Flavobacteriales</taxon>
        <taxon>Flavobacteriaceae</taxon>
        <taxon>Maribacter</taxon>
    </lineage>
</organism>
<dbReference type="Pfam" id="PF01261">
    <property type="entry name" value="AP_endonuc_2"/>
    <property type="match status" value="1"/>
</dbReference>
<gene>
    <name evidence="2" type="ORF">NYZ99_02840</name>
</gene>
<protein>
    <submittedName>
        <fullName evidence="2">Sugar phosphate isomerase/epimerase</fullName>
    </submittedName>
</protein>
<dbReference type="PANTHER" id="PTHR12110">
    <property type="entry name" value="HYDROXYPYRUVATE ISOMERASE"/>
    <property type="match status" value="1"/>
</dbReference>
<feature type="domain" description="Xylose isomerase-like TIM barrel" evidence="1">
    <location>
        <begin position="58"/>
        <end position="319"/>
    </location>
</feature>
<keyword evidence="3" id="KW-1185">Reference proteome</keyword>
<dbReference type="RefSeq" id="WP_260573438.1">
    <property type="nucleotide sequence ID" value="NZ_CP104205.1"/>
</dbReference>
<reference evidence="2" key="1">
    <citation type="submission" date="2022-09" db="EMBL/GenBank/DDBJ databases">
        <title>Maribacter litopenaei sp. nov., isolated from the intestinal tract of the Pacific White Shrimp, Litopenaeus vannamei.</title>
        <authorList>
            <person name="Kim S.Y."/>
            <person name="Hwang C.Y."/>
        </authorList>
    </citation>
    <scope>NUCLEOTIDE SEQUENCE</scope>
    <source>
        <strain evidence="2">HL-LV01</strain>
    </source>
</reference>
<accession>A0ABY5Y8W1</accession>
<sequence>MKRKTFLGQLGLLSMTSAFIPRNIFANSFGTTPTLNNIGAQLWSLPKLLEDDFEGTIALLSNMGYKEVELYGPYPFSEPAAQERWKSLEPLLGFSASGYFGRKPEEIKTILESYGILAPSMHTDLGTLENRMPQLGEAANKLGAEFVVLPAIPEERRTNMDDYKRLADIFNEIGENAKKVGVKFTYHNHGYGLSPVDGKIPLEIILDGTDPELVFLEMDIFWTIAGKADPKHYLNKYSGRYRCMHVKDMAQLKTFAGDGGNPQQWTELFPNMTSAGKGIIDFESILPVAMENGVEHFFVEQDLVKDPKTALKESADFLLSM</sequence>
<dbReference type="InterPro" id="IPR013022">
    <property type="entry name" value="Xyl_isomerase-like_TIM-brl"/>
</dbReference>
<keyword evidence="2" id="KW-0413">Isomerase</keyword>
<dbReference type="Gene3D" id="3.20.20.150">
    <property type="entry name" value="Divalent-metal-dependent TIM barrel enzymes"/>
    <property type="match status" value="1"/>
</dbReference>
<dbReference type="PANTHER" id="PTHR12110:SF41">
    <property type="entry name" value="INOSOSE DEHYDRATASE"/>
    <property type="match status" value="1"/>
</dbReference>
<dbReference type="InterPro" id="IPR050312">
    <property type="entry name" value="IolE/XylAMocC-like"/>
</dbReference>
<dbReference type="SUPFAM" id="SSF51658">
    <property type="entry name" value="Xylose isomerase-like"/>
    <property type="match status" value="1"/>
</dbReference>
<dbReference type="InterPro" id="IPR036237">
    <property type="entry name" value="Xyl_isomerase-like_sf"/>
</dbReference>
<proteinExistence type="predicted"/>
<dbReference type="EMBL" id="CP104205">
    <property type="protein sequence ID" value="UWX55482.1"/>
    <property type="molecule type" value="Genomic_DNA"/>
</dbReference>
<dbReference type="GO" id="GO:0016853">
    <property type="term" value="F:isomerase activity"/>
    <property type="evidence" value="ECO:0007669"/>
    <property type="project" value="UniProtKB-KW"/>
</dbReference>
<evidence type="ECO:0000313" key="2">
    <source>
        <dbReference type="EMBL" id="UWX55482.1"/>
    </source>
</evidence>
<evidence type="ECO:0000259" key="1">
    <source>
        <dbReference type="Pfam" id="PF01261"/>
    </source>
</evidence>
<dbReference type="Proteomes" id="UP001059209">
    <property type="component" value="Chromosome"/>
</dbReference>
<name>A0ABY5Y8W1_9FLAO</name>